<proteinExistence type="predicted"/>
<dbReference type="Proteomes" id="UP000501518">
    <property type="component" value="Chromosome"/>
</dbReference>
<feature type="transmembrane region" description="Helical" evidence="1">
    <location>
        <begin position="300"/>
        <end position="317"/>
    </location>
</feature>
<accession>A0A6G8KU99</accession>
<dbReference type="KEGG" id="blut:EW640_01345"/>
<evidence type="ECO:0000313" key="3">
    <source>
        <dbReference type="Proteomes" id="UP000501518"/>
    </source>
</evidence>
<dbReference type="RefSeq" id="WP_165882633.1">
    <property type="nucleotide sequence ID" value="NZ_CP035810.1"/>
</dbReference>
<sequence length="381" mass="40633">MNGDILVRQLLALCLLGSALISSTTSRAVLPEQFLRDDAHIRAAILDPGGATSAESFRHIGAFYRGLGLGELPPLAALLGVGLFIAAVIIALPLESLGRLGLAGFGLLAVSCVFAVVYLGQYTKEIFTVVIALLVLVLPRSPYGDVAVVASCLLYGIYMRPYWLLIAVLYVCIRVLLARRTGPLGMLVCVVAGYAVLAVAFRIVLGENLEGRRTWLNAERADTVVNTLISGPFPEATGVLSVISVLCVLAMLIVPWPLLFSGSPELVLAGIAVMAVWGLVLYTAFSRRRSTVRLSGPPRIARGISLLLALVLVQALFEPDYGSYLKHLTGLLPLVLCCLPLRGNRALAATVVRPQPGPQHRLPFFTPAATYPGPNTSGAWT</sequence>
<feature type="transmembrane region" description="Helical" evidence="1">
    <location>
        <begin position="101"/>
        <end position="120"/>
    </location>
</feature>
<dbReference type="AlphaFoldDB" id="A0A6G8KU99"/>
<evidence type="ECO:0000313" key="2">
    <source>
        <dbReference type="EMBL" id="QIN28080.1"/>
    </source>
</evidence>
<feature type="transmembrane region" description="Helical" evidence="1">
    <location>
        <begin position="126"/>
        <end position="155"/>
    </location>
</feature>
<dbReference type="EMBL" id="CP035810">
    <property type="protein sequence ID" value="QIN28080.1"/>
    <property type="molecule type" value="Genomic_DNA"/>
</dbReference>
<feature type="transmembrane region" description="Helical" evidence="1">
    <location>
        <begin position="184"/>
        <end position="205"/>
    </location>
</feature>
<keyword evidence="1" id="KW-0472">Membrane</keyword>
<name>A0A6G8KU99_9MICO</name>
<keyword evidence="1" id="KW-0812">Transmembrane</keyword>
<feature type="transmembrane region" description="Helical" evidence="1">
    <location>
        <begin position="162"/>
        <end position="178"/>
    </location>
</feature>
<feature type="transmembrane region" description="Helical" evidence="1">
    <location>
        <begin position="239"/>
        <end position="260"/>
    </location>
</feature>
<feature type="transmembrane region" description="Helical" evidence="1">
    <location>
        <begin position="266"/>
        <end position="285"/>
    </location>
</feature>
<reference evidence="2 3" key="1">
    <citation type="submission" date="2019-02" db="EMBL/GenBank/DDBJ databases">
        <title>Complete Genome Sequence and Methylome Analysis of Brevibacterium luteolum NEB1784.</title>
        <authorList>
            <person name="Fomenkov A."/>
            <person name="Roberts R.J."/>
        </authorList>
    </citation>
    <scope>NUCLEOTIDE SEQUENCE [LARGE SCALE GENOMIC DNA]</scope>
    <source>
        <strain evidence="2 3">NEB1784</strain>
    </source>
</reference>
<evidence type="ECO:0000256" key="1">
    <source>
        <dbReference type="SAM" id="Phobius"/>
    </source>
</evidence>
<keyword evidence="1" id="KW-1133">Transmembrane helix</keyword>
<gene>
    <name evidence="2" type="ORF">EW640_01345</name>
</gene>
<organism evidence="2 3">
    <name type="scientific">Brevibacterium luteolum</name>
    <dbReference type="NCBI Taxonomy" id="199591"/>
    <lineage>
        <taxon>Bacteria</taxon>
        <taxon>Bacillati</taxon>
        <taxon>Actinomycetota</taxon>
        <taxon>Actinomycetes</taxon>
        <taxon>Micrococcales</taxon>
        <taxon>Brevibacteriaceae</taxon>
        <taxon>Brevibacterium</taxon>
    </lineage>
</organism>
<protein>
    <submittedName>
        <fullName evidence="2">Uncharacterized protein</fullName>
    </submittedName>
</protein>
<feature type="transmembrane region" description="Helical" evidence="1">
    <location>
        <begin position="75"/>
        <end position="94"/>
    </location>
</feature>